<name>A0A976M3Y2_THEOR</name>
<evidence type="ECO:0000313" key="3">
    <source>
        <dbReference type="Proteomes" id="UP000244803"/>
    </source>
</evidence>
<accession>A0A976M3Y2</accession>
<feature type="compositionally biased region" description="Low complexity" evidence="1">
    <location>
        <begin position="773"/>
        <end position="795"/>
    </location>
</feature>
<feature type="compositionally biased region" description="Basic and acidic residues" evidence="1">
    <location>
        <begin position="219"/>
        <end position="228"/>
    </location>
</feature>
<feature type="compositionally biased region" description="Polar residues" evidence="1">
    <location>
        <begin position="1066"/>
        <end position="1079"/>
    </location>
</feature>
<dbReference type="InterPro" id="IPR007480">
    <property type="entry name" value="DUF529"/>
</dbReference>
<sequence>MDDFCYIFYEGKVLSQNIRPGSGISTSSTASGGLHQSGSTRGSSGGAARSGITSATPGTGRGTAISSPAPKASPSGSSQPNLPNSSLPSGGRDGQHQSRTGSSATSKLKLFKTGSDGNKVEMSEGPDFQMRHLYDEHTYKFKDDVKCILVKFEGNDVWKKGDHSVQEPKYVAYNSTFDSITVRDSQRSVLFGKDTSTGEWKYVNVLGIKNPDVTQQPSETKKSSESRPEQTSPSSHPTKETSETQYGSSSPTTSDTSLTQSSSSSTAQPRKTGFDLNIKSDTQSTDKFSYEKVGEYVTYPAKGDNAFKVVKEGSTNIWQASDVNNYSAKVEVEHMNNDSKAVTIHTDDKTKIFIRSASGQPWTEIDTTKVNDRTININFPNESYFYTNELKGETRTFSAKKGFAFKGANDYVNDKKVEVWKTDEESEYANKIVNEGGKKVTLHLADGSTKVIQKGSDGKWPPDSETSKTGVDLNIKSDKKSNKKLEYEKVGEYVTYIAKDNYAFKLVKDKTEVWKATDATNYSPRVEVEFLANDGKAVTIFLRKNKTKVFKKEGTNNPWKEIDLTKVTPSSVNINYPHQSYFYTNELKGKIRTFSAKTGFAFKYANEYIDGNKVEIWKTDNESEYSNKIEVNFIDNDGKAVTIHLGENKTKVFIQSGKNQPWTEIDTTKVNPKSVNIEYENSSYFYSNKLDNGVRTFTAKTGFMFNLVRHLVNNDWVDIWKTHKESEYANKIANEGGKKITIHLANGCTKVIEKGSDGKWPGDTSIVSQKPQSGPAEGSGASSGPRARSAPASRGDTATPTSTSISPKKDENEDSSESQQPEQTSPSTQPTEPASEPQPSSAQGTSPPAKTSTDTSQTQSSTGSSPATTSPKTCVDINITSDTQSTDKFDYKKAGQYVTYTAKGDNAFKLVKDGTTRVWEATDDTCYSSKVEVQFLNNNGKAVTICLDENNTKVFKKDGNDQPWNEFDTNNITRISMNIKYSDETYFYKNELKGNVRTFSAKKGFGFKGANEYVDDKKVEIWKTDNQNEYANKIVNEGGKKLTIYIGDDGTAKVFNKGSDGKWTEDTSIVSQKPQSSPARGTIPPAKTSTDTSQKQSSSSSTPQPKESSDDQSSQAGQPSKKVENGSGAGSPVTTPPASPTSGAEDKAKKSTETAKRTGIEVCIKNNKNATPQFDYKKDGKTVTYTAKDNYGFKLVKQKNTEIWKANDESEYATKVVIEGKGENDKKVTIYLPNNTTRVFNRVGKGKPWTDVSPSAKDPVKTTGTTPTSGSTETSGKGGSQVTSPPAGGTSKSVTKELQPSEYPQDIKLFGADPGDSSKTVELTTDKYKVKKDENNKVLLHYRFNDGVNCTLINHDNKEVWKHDSSKHSGKYPKSFTYNKKNFKIIMTFSDIVIVCEKDDDGNWKVTENTIELVELNLKSEGDVTDKCYYSKENDVANCTPKDGKFFQSVKIENDLIWKTDNPEEFASEVELVERPSGIIDLTIYFPNKKIKLFVKKSADKQWEEIDLTKVNPRSVNIICDHESYYYTNKLTGSIRTFEAKQGFGFNLVGTRHDLGQTEIWSTVKENEYAKKVINEGDNKVSIHTGDGAIKVFNKGDNNKWKYDSAASAQQSKKTSESQPEKSSEDTDASTQPTEPASVPQPISSETEEKSKSGGFSCSWDTMRGWLCCSCCGSCRGSSTSISGVDINIKSDTKSGNKYTYQKVGEYVTYTAKDNYAFKLVKDDKTEIWNEIKANYSPRVEVEFLDNKGKAVTINLPKNKTRVFKNDGTNKIWKEIDTNEVNAMPVNINYPHESYFCKNELENNVRTFTAKRGFAFVCANEYVNNKVEIWRTYQESEYANKIVNEGGNKLTIHLGDGSTKVFTKGSDGTWKAGS</sequence>
<feature type="compositionally biased region" description="Polar residues" evidence="1">
    <location>
        <begin position="838"/>
        <end position="848"/>
    </location>
</feature>
<feature type="region of interest" description="Disordered" evidence="1">
    <location>
        <begin position="754"/>
        <end position="876"/>
    </location>
</feature>
<feature type="region of interest" description="Disordered" evidence="1">
    <location>
        <begin position="17"/>
        <end position="120"/>
    </location>
</feature>
<dbReference type="PANTHER" id="PTHR48125">
    <property type="entry name" value="LP07818P1"/>
    <property type="match status" value="1"/>
</dbReference>
<feature type="compositionally biased region" description="Low complexity" evidence="1">
    <location>
        <begin position="849"/>
        <end position="873"/>
    </location>
</feature>
<dbReference type="PANTHER" id="PTHR48125:SF12">
    <property type="entry name" value="AT HOOK TRANSCRIPTION FACTOR FAMILY-RELATED"/>
    <property type="match status" value="1"/>
</dbReference>
<feature type="compositionally biased region" description="Low complexity" evidence="1">
    <location>
        <begin position="248"/>
        <end position="266"/>
    </location>
</feature>
<feature type="compositionally biased region" description="Basic and acidic residues" evidence="1">
    <location>
        <begin position="1614"/>
        <end position="1625"/>
    </location>
</feature>
<feature type="compositionally biased region" description="Polar residues" evidence="1">
    <location>
        <begin position="97"/>
        <end position="106"/>
    </location>
</feature>
<protein>
    <submittedName>
        <fullName evidence="2">Uncharacterized protein</fullName>
    </submittedName>
</protein>
<feature type="compositionally biased region" description="Low complexity" evidence="1">
    <location>
        <begin position="817"/>
        <end position="837"/>
    </location>
</feature>
<evidence type="ECO:0000313" key="2">
    <source>
        <dbReference type="EMBL" id="UKJ87935.2"/>
    </source>
</evidence>
<feature type="compositionally biased region" description="Low complexity" evidence="1">
    <location>
        <begin position="21"/>
        <end position="56"/>
    </location>
</feature>
<feature type="region of interest" description="Disordered" evidence="1">
    <location>
        <begin position="1240"/>
        <end position="1300"/>
    </location>
</feature>
<reference evidence="2" key="1">
    <citation type="submission" date="2022-07" db="EMBL/GenBank/DDBJ databases">
        <title>Evaluation of T. orientalis genome assembly methods using nanopore sequencing and analysis of variation between genomes.</title>
        <authorList>
            <person name="Yam J."/>
            <person name="Micallef M.L."/>
            <person name="Liu M."/>
            <person name="Djordjevic S.P."/>
            <person name="Bogema D.R."/>
            <person name="Jenkins C."/>
        </authorList>
    </citation>
    <scope>NUCLEOTIDE SEQUENCE</scope>
    <source>
        <strain evidence="2">Fish Creek</strain>
    </source>
</reference>
<organism evidence="2 3">
    <name type="scientific">Theileria orientalis</name>
    <dbReference type="NCBI Taxonomy" id="68886"/>
    <lineage>
        <taxon>Eukaryota</taxon>
        <taxon>Sar</taxon>
        <taxon>Alveolata</taxon>
        <taxon>Apicomplexa</taxon>
        <taxon>Aconoidasida</taxon>
        <taxon>Piroplasmida</taxon>
        <taxon>Theileriidae</taxon>
        <taxon>Theileria</taxon>
    </lineage>
</organism>
<dbReference type="Proteomes" id="UP000244803">
    <property type="component" value="Chromosome 1"/>
</dbReference>
<gene>
    <name evidence="2" type="ORF">MACJ_000377</name>
</gene>
<dbReference type="EMBL" id="CP056065">
    <property type="protein sequence ID" value="UKJ87935.2"/>
    <property type="molecule type" value="Genomic_DNA"/>
</dbReference>
<feature type="compositionally biased region" description="Polar residues" evidence="1">
    <location>
        <begin position="796"/>
        <end position="806"/>
    </location>
</feature>
<evidence type="ECO:0000256" key="1">
    <source>
        <dbReference type="SAM" id="MobiDB-lite"/>
    </source>
</evidence>
<feature type="region of interest" description="Disordered" evidence="1">
    <location>
        <begin position="211"/>
        <end position="279"/>
    </location>
</feature>
<feature type="region of interest" description="Disordered" evidence="1">
    <location>
        <begin position="1057"/>
        <end position="1155"/>
    </location>
</feature>
<feature type="compositionally biased region" description="Basic and acidic residues" evidence="1">
    <location>
        <begin position="1144"/>
        <end position="1155"/>
    </location>
</feature>
<proteinExistence type="predicted"/>
<feature type="compositionally biased region" description="Low complexity" evidence="1">
    <location>
        <begin position="1087"/>
        <end position="1106"/>
    </location>
</feature>
<feature type="compositionally biased region" description="Low complexity" evidence="1">
    <location>
        <begin position="64"/>
        <end position="90"/>
    </location>
</feature>
<feature type="compositionally biased region" description="Low complexity" evidence="1">
    <location>
        <begin position="1262"/>
        <end position="1275"/>
    </location>
</feature>
<dbReference type="Pfam" id="PF04385">
    <property type="entry name" value="FAINT"/>
    <property type="match status" value="3"/>
</dbReference>
<feature type="region of interest" description="Disordered" evidence="1">
    <location>
        <begin position="1604"/>
        <end position="1654"/>
    </location>
</feature>